<dbReference type="OrthoDB" id="5419315at2759"/>
<dbReference type="Gene3D" id="4.10.240.10">
    <property type="entry name" value="Zn(2)-C6 fungal-type DNA-binding domain"/>
    <property type="match status" value="1"/>
</dbReference>
<proteinExistence type="predicted"/>
<name>A0A8H5TQP0_FUSHE</name>
<feature type="domain" description="Zn(2)-C6 fungal-type" evidence="3">
    <location>
        <begin position="31"/>
        <end position="61"/>
    </location>
</feature>
<dbReference type="SUPFAM" id="SSF57701">
    <property type="entry name" value="Zn2/Cys6 DNA-binding domain"/>
    <property type="match status" value="1"/>
</dbReference>
<dbReference type="EMBL" id="JAAGWQ010000032">
    <property type="protein sequence ID" value="KAF5676600.1"/>
    <property type="molecule type" value="Genomic_DNA"/>
</dbReference>
<dbReference type="InterPro" id="IPR001138">
    <property type="entry name" value="Zn2Cys6_DnaBD"/>
</dbReference>
<gene>
    <name evidence="4" type="ORF">FHETE_2096</name>
</gene>
<accession>A0A8H5TQP0</accession>
<dbReference type="Pfam" id="PF00172">
    <property type="entry name" value="Zn_clus"/>
    <property type="match status" value="1"/>
</dbReference>
<protein>
    <recommendedName>
        <fullName evidence="3">Zn(2)-C6 fungal-type domain-containing protein</fullName>
    </recommendedName>
</protein>
<dbReference type="InterPro" id="IPR052400">
    <property type="entry name" value="Zn2-C6_fungal_TF"/>
</dbReference>
<feature type="region of interest" description="Disordered" evidence="2">
    <location>
        <begin position="74"/>
        <end position="99"/>
    </location>
</feature>
<dbReference type="GO" id="GO:0008270">
    <property type="term" value="F:zinc ion binding"/>
    <property type="evidence" value="ECO:0007669"/>
    <property type="project" value="InterPro"/>
</dbReference>
<dbReference type="SMART" id="SM00066">
    <property type="entry name" value="GAL4"/>
    <property type="match status" value="1"/>
</dbReference>
<dbReference type="GO" id="GO:0000981">
    <property type="term" value="F:DNA-binding transcription factor activity, RNA polymerase II-specific"/>
    <property type="evidence" value="ECO:0007669"/>
    <property type="project" value="InterPro"/>
</dbReference>
<evidence type="ECO:0000256" key="2">
    <source>
        <dbReference type="SAM" id="MobiDB-lite"/>
    </source>
</evidence>
<dbReference type="InterPro" id="IPR036864">
    <property type="entry name" value="Zn2-C6_fun-type_DNA-bd_sf"/>
</dbReference>
<evidence type="ECO:0000313" key="4">
    <source>
        <dbReference type="EMBL" id="KAF5676600.1"/>
    </source>
</evidence>
<dbReference type="AlphaFoldDB" id="A0A8H5TQP0"/>
<keyword evidence="1" id="KW-0539">Nucleus</keyword>
<keyword evidence="5" id="KW-1185">Reference proteome</keyword>
<dbReference type="PROSITE" id="PS00463">
    <property type="entry name" value="ZN2_CY6_FUNGAL_1"/>
    <property type="match status" value="1"/>
</dbReference>
<feature type="compositionally biased region" description="Basic residues" evidence="2">
    <location>
        <begin position="17"/>
        <end position="27"/>
    </location>
</feature>
<evidence type="ECO:0000256" key="1">
    <source>
        <dbReference type="ARBA" id="ARBA00023242"/>
    </source>
</evidence>
<dbReference type="PROSITE" id="PS50048">
    <property type="entry name" value="ZN2_CY6_FUNGAL_2"/>
    <property type="match status" value="1"/>
</dbReference>
<evidence type="ECO:0000313" key="5">
    <source>
        <dbReference type="Proteomes" id="UP000567885"/>
    </source>
</evidence>
<dbReference type="CDD" id="cd00067">
    <property type="entry name" value="GAL4"/>
    <property type="match status" value="1"/>
</dbReference>
<feature type="region of interest" description="Disordered" evidence="2">
    <location>
        <begin position="1"/>
        <end position="27"/>
    </location>
</feature>
<sequence>MTHHAIENMQPPEVKPGKVRQRRAHTRSRAGCAECRTRRVRCGEQQPTCLNCVKSKRVCEYLPPKIPLRERRALERGGEAQPWEQSPWEVSKGSKRPELPSTNALACQLVLSGSAKTFNVSIDMPFRSRELFHYFYESGITLGISTDPDKDSLRYIISDPDALRTAVLIAGTHFAFNVGSLQAFEPTFLFHRIETLRMVKEWVSGGDPKLIASVTSKVATLAYTEVCRGDIPLAETHLTVIYSVSNNSKDEISHRKTLDEELSDRYFLLTSTFVHGLKSILKAVLRYQGFSDDIVNLDAPSTLGLIHKWHVTEGKHSHYLKLKALRLFPAFFSPPHSGATLLDVNGNGIIGDLREATQRYGVEEYRKYTDGTRYMEDEFWLQSHASVFYDKIIMEHLNSISYDSHHPKPDNLDSDTKTSWCGLVVAAQLYIEQVLPLWHPFKKEIYLYSIRILQRELTYAMEKSQSRYQADLMFWESFLGLMSLYAHEKAGELDYEPGFKPFFEKAVREQSLSLGLRTWADARAVLSRITWSAAFAGDEYVKGIWEAAMGGEIVDKGPCS</sequence>
<dbReference type="Proteomes" id="UP000567885">
    <property type="component" value="Unassembled WGS sequence"/>
</dbReference>
<comment type="caution">
    <text evidence="4">The sequence shown here is derived from an EMBL/GenBank/DDBJ whole genome shotgun (WGS) entry which is preliminary data.</text>
</comment>
<reference evidence="4 5" key="1">
    <citation type="submission" date="2020-05" db="EMBL/GenBank/DDBJ databases">
        <title>Identification and distribution of gene clusters putatively required for synthesis of sphingolipid metabolism inhibitors in phylogenetically diverse species of the filamentous fungus Fusarium.</title>
        <authorList>
            <person name="Kim H.-S."/>
            <person name="Busman M."/>
            <person name="Brown D.W."/>
            <person name="Divon H."/>
            <person name="Uhlig S."/>
            <person name="Proctor R.H."/>
        </authorList>
    </citation>
    <scope>NUCLEOTIDE SEQUENCE [LARGE SCALE GENOMIC DNA]</scope>
    <source>
        <strain evidence="4 5">NRRL 20693</strain>
    </source>
</reference>
<dbReference type="PANTHER" id="PTHR47657:SF7">
    <property type="entry name" value="STEROL REGULATORY ELEMENT-BINDING PROTEIN ECM22"/>
    <property type="match status" value="1"/>
</dbReference>
<evidence type="ECO:0000259" key="3">
    <source>
        <dbReference type="PROSITE" id="PS50048"/>
    </source>
</evidence>
<organism evidence="4 5">
    <name type="scientific">Fusarium heterosporum</name>
    <dbReference type="NCBI Taxonomy" id="42747"/>
    <lineage>
        <taxon>Eukaryota</taxon>
        <taxon>Fungi</taxon>
        <taxon>Dikarya</taxon>
        <taxon>Ascomycota</taxon>
        <taxon>Pezizomycotina</taxon>
        <taxon>Sordariomycetes</taxon>
        <taxon>Hypocreomycetidae</taxon>
        <taxon>Hypocreales</taxon>
        <taxon>Nectriaceae</taxon>
        <taxon>Fusarium</taxon>
        <taxon>Fusarium heterosporum species complex</taxon>
    </lineage>
</organism>
<dbReference type="PANTHER" id="PTHR47657">
    <property type="entry name" value="STEROL REGULATORY ELEMENT-BINDING PROTEIN ECM22"/>
    <property type="match status" value="1"/>
</dbReference>